<feature type="binding site" evidence="10">
    <location>
        <begin position="17"/>
        <end position="24"/>
    </location>
    <ligand>
        <name>ATP</name>
        <dbReference type="ChEBI" id="CHEBI:30616"/>
    </ligand>
</feature>
<evidence type="ECO:0000256" key="9">
    <source>
        <dbReference type="ARBA" id="ARBA00049563"/>
    </source>
</evidence>
<dbReference type="AlphaFoldDB" id="A0A7W8INB2"/>
<comment type="similarity">
    <text evidence="3 10 13">Belongs to the IPP transferase family.</text>
</comment>
<name>A0A7W8INB2_9BACL</name>
<evidence type="ECO:0000256" key="10">
    <source>
        <dbReference type="HAMAP-Rule" id="MF_00185"/>
    </source>
</evidence>
<comment type="catalytic activity">
    <reaction evidence="9 10 11">
        <text>adenosine(37) in tRNA + dimethylallyl diphosphate = N(6)-dimethylallyladenosine(37) in tRNA + diphosphate</text>
        <dbReference type="Rhea" id="RHEA:26482"/>
        <dbReference type="Rhea" id="RHEA-COMP:10162"/>
        <dbReference type="Rhea" id="RHEA-COMP:10375"/>
        <dbReference type="ChEBI" id="CHEBI:33019"/>
        <dbReference type="ChEBI" id="CHEBI:57623"/>
        <dbReference type="ChEBI" id="CHEBI:74411"/>
        <dbReference type="ChEBI" id="CHEBI:74415"/>
        <dbReference type="EC" id="2.5.1.75"/>
    </reaction>
</comment>
<accession>A0A7W8INB2</accession>
<dbReference type="EC" id="2.5.1.75" evidence="10"/>
<gene>
    <name evidence="10" type="primary">miaA</name>
    <name evidence="14" type="ORF">HNQ34_000676</name>
</gene>
<feature type="region of interest" description="Interaction with substrate tRNA" evidence="10">
    <location>
        <begin position="42"/>
        <end position="45"/>
    </location>
</feature>
<evidence type="ECO:0000256" key="13">
    <source>
        <dbReference type="RuleBase" id="RU003785"/>
    </source>
</evidence>
<dbReference type="PANTHER" id="PTHR11088:SF60">
    <property type="entry name" value="TRNA DIMETHYLALLYLTRANSFERASE"/>
    <property type="match status" value="1"/>
</dbReference>
<dbReference type="Proteomes" id="UP000520011">
    <property type="component" value="Unassembled WGS sequence"/>
</dbReference>
<comment type="function">
    <text evidence="2 10 12">Catalyzes the transfer of a dimethylallyl group onto the adenine at position 37 in tRNAs that read codons beginning with uridine, leading to the formation of N6-(dimethylallyl)adenosine (i(6)A).</text>
</comment>
<comment type="cofactor">
    <cofactor evidence="1 10">
        <name>Mg(2+)</name>
        <dbReference type="ChEBI" id="CHEBI:18420"/>
    </cofactor>
</comment>
<evidence type="ECO:0000313" key="15">
    <source>
        <dbReference type="Proteomes" id="UP000520011"/>
    </source>
</evidence>
<dbReference type="SUPFAM" id="SSF52540">
    <property type="entry name" value="P-loop containing nucleoside triphosphate hydrolases"/>
    <property type="match status" value="2"/>
</dbReference>
<dbReference type="FunFam" id="1.10.20.140:FF:000001">
    <property type="entry name" value="tRNA dimethylallyltransferase"/>
    <property type="match status" value="1"/>
</dbReference>
<feature type="site" description="Interaction with substrate tRNA" evidence="10">
    <location>
        <position position="108"/>
    </location>
</feature>
<evidence type="ECO:0000256" key="8">
    <source>
        <dbReference type="ARBA" id="ARBA00022842"/>
    </source>
</evidence>
<dbReference type="PANTHER" id="PTHR11088">
    <property type="entry name" value="TRNA DIMETHYLALLYLTRANSFERASE"/>
    <property type="match status" value="1"/>
</dbReference>
<dbReference type="Pfam" id="PF01715">
    <property type="entry name" value="IPPT"/>
    <property type="match status" value="1"/>
</dbReference>
<dbReference type="EMBL" id="JACHEP010000002">
    <property type="protein sequence ID" value="MBB5323584.1"/>
    <property type="molecule type" value="Genomic_DNA"/>
</dbReference>
<proteinExistence type="inferred from homology"/>
<evidence type="ECO:0000256" key="3">
    <source>
        <dbReference type="ARBA" id="ARBA00005842"/>
    </source>
</evidence>
<dbReference type="Gene3D" id="3.40.50.300">
    <property type="entry name" value="P-loop containing nucleotide triphosphate hydrolases"/>
    <property type="match status" value="1"/>
</dbReference>
<keyword evidence="7 10" id="KW-0067">ATP-binding</keyword>
<keyword evidence="6 10" id="KW-0547">Nucleotide-binding</keyword>
<sequence length="322" mass="37607">MQKVVIPMGEKLVVLIGPTAVGKTKMSIELAKRLNAEIISGDSMQVYKGMDIGTAKITREEMEEIPHHLIDMKDPDESFSVAEFQQLARALIREITRRGKLPMIVGGTGLYIQSVIYDYRFSDAPSDETYRQHLYRIAEEKGEMTLYEILKDIDPESAERIHHRNVRRVIRALEIYHCTGKTMTEWQQTQTPELLYDVAIIGLTMEREQLYRRINERVDQMMAAGLLEEVKSLYNRGIRDCQSIQAIGYKEIYAYLDGQLSFEEAIEQLKQNSRRYAKRQLTWFRNKMPVRWFDVTDPAKFTEKRDEILQYIEGKLQLKTNI</sequence>
<keyword evidence="15" id="KW-1185">Reference proteome</keyword>
<dbReference type="GO" id="GO:0052381">
    <property type="term" value="F:tRNA dimethylallyltransferase activity"/>
    <property type="evidence" value="ECO:0007669"/>
    <property type="project" value="UniProtKB-UniRule"/>
</dbReference>
<dbReference type="HAMAP" id="MF_00185">
    <property type="entry name" value="IPP_trans"/>
    <property type="match status" value="1"/>
</dbReference>
<evidence type="ECO:0000256" key="2">
    <source>
        <dbReference type="ARBA" id="ARBA00003213"/>
    </source>
</evidence>
<keyword evidence="8 10" id="KW-0460">Magnesium</keyword>
<dbReference type="GO" id="GO:0006400">
    <property type="term" value="P:tRNA modification"/>
    <property type="evidence" value="ECO:0007669"/>
    <property type="project" value="TreeGrafter"/>
</dbReference>
<keyword evidence="4 10" id="KW-0808">Transferase</keyword>
<organism evidence="14 15">
    <name type="scientific">Anoxybacteroides tepidamans</name>
    <dbReference type="NCBI Taxonomy" id="265948"/>
    <lineage>
        <taxon>Bacteria</taxon>
        <taxon>Bacillati</taxon>
        <taxon>Bacillota</taxon>
        <taxon>Bacilli</taxon>
        <taxon>Bacillales</taxon>
        <taxon>Anoxybacillaceae</taxon>
        <taxon>Anoxybacteroides</taxon>
    </lineage>
</organism>
<dbReference type="InterPro" id="IPR027417">
    <property type="entry name" value="P-loop_NTPase"/>
</dbReference>
<feature type="binding site" evidence="10">
    <location>
        <begin position="19"/>
        <end position="24"/>
    </location>
    <ligand>
        <name>substrate</name>
    </ligand>
</feature>
<comment type="caution">
    <text evidence="10">Lacks conserved residue(s) required for the propagation of feature annotation.</text>
</comment>
<dbReference type="InterPro" id="IPR018022">
    <property type="entry name" value="IPT"/>
</dbReference>
<evidence type="ECO:0000256" key="5">
    <source>
        <dbReference type="ARBA" id="ARBA00022694"/>
    </source>
</evidence>
<dbReference type="GO" id="GO:0005524">
    <property type="term" value="F:ATP binding"/>
    <property type="evidence" value="ECO:0007669"/>
    <property type="project" value="UniProtKB-UniRule"/>
</dbReference>
<keyword evidence="5 10" id="KW-0819">tRNA processing</keyword>
<dbReference type="NCBIfam" id="TIGR00174">
    <property type="entry name" value="miaA"/>
    <property type="match status" value="1"/>
</dbReference>
<dbReference type="Gene3D" id="1.10.20.140">
    <property type="match status" value="1"/>
</dbReference>
<reference evidence="14 15" key="1">
    <citation type="submission" date="2020-08" db="EMBL/GenBank/DDBJ databases">
        <title>Genomic Encyclopedia of Type Strains, Phase IV (KMG-IV): sequencing the most valuable type-strain genomes for metagenomic binning, comparative biology and taxonomic classification.</title>
        <authorList>
            <person name="Goeker M."/>
        </authorList>
    </citation>
    <scope>NUCLEOTIDE SEQUENCE [LARGE SCALE GENOMIC DNA]</scope>
    <source>
        <strain evidence="14 15">DSM 16325</strain>
    </source>
</reference>
<evidence type="ECO:0000256" key="4">
    <source>
        <dbReference type="ARBA" id="ARBA00022679"/>
    </source>
</evidence>
<evidence type="ECO:0000256" key="6">
    <source>
        <dbReference type="ARBA" id="ARBA00022741"/>
    </source>
</evidence>
<evidence type="ECO:0000256" key="11">
    <source>
        <dbReference type="RuleBase" id="RU003783"/>
    </source>
</evidence>
<comment type="caution">
    <text evidence="14">The sequence shown here is derived from an EMBL/GenBank/DDBJ whole genome shotgun (WGS) entry which is preliminary data.</text>
</comment>
<evidence type="ECO:0000256" key="12">
    <source>
        <dbReference type="RuleBase" id="RU003784"/>
    </source>
</evidence>
<protein>
    <recommendedName>
        <fullName evidence="10">tRNA dimethylallyltransferase</fullName>
        <ecNumber evidence="10">2.5.1.75</ecNumber>
    </recommendedName>
    <alternativeName>
        <fullName evidence="10">Dimethylallyl diphosphate:tRNA dimethylallyltransferase</fullName>
        <shortName evidence="10">DMAPP:tRNA dimethylallyltransferase</shortName>
        <shortName evidence="10">DMATase</shortName>
    </alternativeName>
    <alternativeName>
        <fullName evidence="10">Isopentenyl-diphosphate:tRNA isopentenyltransferase</fullName>
        <shortName evidence="10">IPP transferase</shortName>
        <shortName evidence="10">IPPT</shortName>
        <shortName evidence="10">IPTase</shortName>
    </alternativeName>
</protein>
<evidence type="ECO:0000256" key="7">
    <source>
        <dbReference type="ARBA" id="ARBA00022840"/>
    </source>
</evidence>
<comment type="subunit">
    <text evidence="10">Monomer.</text>
</comment>
<dbReference type="InterPro" id="IPR039657">
    <property type="entry name" value="Dimethylallyltransferase"/>
</dbReference>
<feature type="site" description="Interaction with substrate tRNA" evidence="10">
    <location>
        <position position="131"/>
    </location>
</feature>
<evidence type="ECO:0000256" key="1">
    <source>
        <dbReference type="ARBA" id="ARBA00001946"/>
    </source>
</evidence>
<evidence type="ECO:0000313" key="14">
    <source>
        <dbReference type="EMBL" id="MBB5323584.1"/>
    </source>
</evidence>